<reference evidence="1 2" key="1">
    <citation type="journal article" date="2015" name="Nature">
        <title>rRNA introns, odd ribosomes, and small enigmatic genomes across a large radiation of phyla.</title>
        <authorList>
            <person name="Brown C.T."/>
            <person name="Hug L.A."/>
            <person name="Thomas B.C."/>
            <person name="Sharon I."/>
            <person name="Castelle C.J."/>
            <person name="Singh A."/>
            <person name="Wilkins M.J."/>
            <person name="Williams K.H."/>
            <person name="Banfield J.F."/>
        </authorList>
    </citation>
    <scope>NUCLEOTIDE SEQUENCE [LARGE SCALE GENOMIC DNA]</scope>
</reference>
<comment type="caution">
    <text evidence="1">The sequence shown here is derived from an EMBL/GenBank/DDBJ whole genome shotgun (WGS) entry which is preliminary data.</text>
</comment>
<sequence length="53" mass="6452">MLMIFHNNAAWRYQLNIVECVRVVDVKPTHEQRNQITDAFEIMRMHHVRLFAQ</sequence>
<evidence type="ECO:0000313" key="2">
    <source>
        <dbReference type="Proteomes" id="UP000034911"/>
    </source>
</evidence>
<dbReference type="AlphaFoldDB" id="A0A0G1R041"/>
<name>A0A0G1R041_9BACT</name>
<protein>
    <submittedName>
        <fullName evidence="1">Uncharacterized protein</fullName>
    </submittedName>
</protein>
<dbReference type="EMBL" id="LCLH01000002">
    <property type="protein sequence ID" value="KKU14265.1"/>
    <property type="molecule type" value="Genomic_DNA"/>
</dbReference>
<evidence type="ECO:0000313" key="1">
    <source>
        <dbReference type="EMBL" id="KKU14265.1"/>
    </source>
</evidence>
<proteinExistence type="predicted"/>
<dbReference type="Proteomes" id="UP000034911">
    <property type="component" value="Unassembled WGS sequence"/>
</dbReference>
<gene>
    <name evidence="1" type="ORF">UX20_C0002G0002</name>
</gene>
<organism evidence="1 2">
    <name type="scientific">Candidatus Magasanikbacteria bacterium GW2011_GWC2_45_8</name>
    <dbReference type="NCBI Taxonomy" id="1619050"/>
    <lineage>
        <taxon>Bacteria</taxon>
        <taxon>Candidatus Magasanikiibacteriota</taxon>
    </lineage>
</organism>
<accession>A0A0G1R041</accession>